<evidence type="ECO:0000256" key="1">
    <source>
        <dbReference type="SAM" id="MobiDB-lite"/>
    </source>
</evidence>
<accession>A0A1G7CRG3</accession>
<dbReference type="STRING" id="187868.SAMN05192589_11719"/>
<name>A0A1G7CRG3_9BURK</name>
<evidence type="ECO:0000313" key="2">
    <source>
        <dbReference type="EMBL" id="SDE41889.1"/>
    </source>
</evidence>
<gene>
    <name evidence="2" type="ORF">SAMN05192589_11719</name>
</gene>
<keyword evidence="3" id="KW-1185">Reference proteome</keyword>
<proteinExistence type="predicted"/>
<evidence type="ECO:0000313" key="3">
    <source>
        <dbReference type="Proteomes" id="UP000198781"/>
    </source>
</evidence>
<organism evidence="2 3">
    <name type="scientific">Paracidovorax valerianellae</name>
    <dbReference type="NCBI Taxonomy" id="187868"/>
    <lineage>
        <taxon>Bacteria</taxon>
        <taxon>Pseudomonadati</taxon>
        <taxon>Pseudomonadota</taxon>
        <taxon>Betaproteobacteria</taxon>
        <taxon>Burkholderiales</taxon>
        <taxon>Comamonadaceae</taxon>
        <taxon>Paracidovorax</taxon>
    </lineage>
</organism>
<dbReference type="RefSeq" id="WP_092745574.1">
    <property type="nucleotide sequence ID" value="NZ_FMZC01000017.1"/>
</dbReference>
<reference evidence="2 3" key="1">
    <citation type="submission" date="2016-10" db="EMBL/GenBank/DDBJ databases">
        <authorList>
            <person name="de Groot N.N."/>
        </authorList>
    </citation>
    <scope>NUCLEOTIDE SEQUENCE [LARGE SCALE GENOMIC DNA]</scope>
    <source>
        <strain evidence="2 3">DSM 16619</strain>
    </source>
</reference>
<sequence length="103" mass="11291">MELHNTQLMEQIQSRLKSGFDAALQGGDYYVVRSSLTGVLSVLASTTVTEDHNVAFGPRPFSQCIGYVNSTVVMRTAEKSDWESDPTLTQALPKKPKAKGTEQ</sequence>
<feature type="region of interest" description="Disordered" evidence="1">
    <location>
        <begin position="78"/>
        <end position="103"/>
    </location>
</feature>
<feature type="compositionally biased region" description="Basic residues" evidence="1">
    <location>
        <begin position="94"/>
        <end position="103"/>
    </location>
</feature>
<dbReference type="Proteomes" id="UP000198781">
    <property type="component" value="Unassembled WGS sequence"/>
</dbReference>
<dbReference type="OrthoDB" id="8812517at2"/>
<protein>
    <submittedName>
        <fullName evidence="2">Uncharacterized protein</fullName>
    </submittedName>
</protein>
<dbReference type="EMBL" id="FMZC01000017">
    <property type="protein sequence ID" value="SDE41889.1"/>
    <property type="molecule type" value="Genomic_DNA"/>
</dbReference>
<dbReference type="AlphaFoldDB" id="A0A1G7CRG3"/>